<dbReference type="PROSITE" id="PS00108">
    <property type="entry name" value="PROTEIN_KINASE_ST"/>
    <property type="match status" value="1"/>
</dbReference>
<dbReference type="Gene3D" id="1.10.510.10">
    <property type="entry name" value="Transferase(Phosphotransferase) domain 1"/>
    <property type="match status" value="1"/>
</dbReference>
<evidence type="ECO:0000256" key="3">
    <source>
        <dbReference type="ARBA" id="ARBA00022741"/>
    </source>
</evidence>
<dbReference type="InterPro" id="IPR011009">
    <property type="entry name" value="Kinase-like_dom_sf"/>
</dbReference>
<dbReference type="SUPFAM" id="SSF56112">
    <property type="entry name" value="Protein kinase-like (PK-like)"/>
    <property type="match status" value="1"/>
</dbReference>
<dbReference type="AlphaFoldDB" id="A0A2H1FJA3"/>
<dbReference type="InterPro" id="IPR008271">
    <property type="entry name" value="Ser/Thr_kinase_AS"/>
</dbReference>
<evidence type="ECO:0000256" key="5">
    <source>
        <dbReference type="ARBA" id="ARBA00022840"/>
    </source>
</evidence>
<dbReference type="PANTHER" id="PTHR47448:SF1">
    <property type="entry name" value="SERINE_THREONINE-PROTEIN KINASE STE7 HOMOLOG"/>
    <property type="match status" value="1"/>
</dbReference>
<dbReference type="Pfam" id="PF00069">
    <property type="entry name" value="Pkinase"/>
    <property type="match status" value="1"/>
</dbReference>
<keyword evidence="5" id="KW-0067">ATP-binding</keyword>
<proteinExistence type="predicted"/>
<dbReference type="Pfam" id="PF16198">
    <property type="entry name" value="TruB_C_2"/>
    <property type="match status" value="1"/>
</dbReference>
<accession>A0A2H1FJA3</accession>
<keyword evidence="1" id="KW-0723">Serine/threonine-protein kinase</keyword>
<evidence type="ECO:0000256" key="1">
    <source>
        <dbReference type="ARBA" id="ARBA00022527"/>
    </source>
</evidence>
<keyword evidence="4" id="KW-0418">Kinase</keyword>
<dbReference type="Proteomes" id="UP000245764">
    <property type="component" value="Chromosome 1"/>
</dbReference>
<evidence type="ECO:0000256" key="6">
    <source>
        <dbReference type="SAM" id="MobiDB-lite"/>
    </source>
</evidence>
<protein>
    <recommendedName>
        <fullName evidence="7">Protein kinase domain-containing protein</fullName>
    </recommendedName>
</protein>
<evidence type="ECO:0000256" key="2">
    <source>
        <dbReference type="ARBA" id="ARBA00022679"/>
    </source>
</evidence>
<evidence type="ECO:0000256" key="4">
    <source>
        <dbReference type="ARBA" id="ARBA00022777"/>
    </source>
</evidence>
<dbReference type="InterPro" id="IPR032819">
    <property type="entry name" value="TruB_C"/>
</dbReference>
<evidence type="ECO:0000313" key="8">
    <source>
        <dbReference type="EMBL" id="SMR41392.1"/>
    </source>
</evidence>
<sequence>MWLLGKYFKPSCAVDQTLRANPKEKDLLHRPLSRPPITNEMVFLRRRGRLSSQAKILQGTCKNSFGIRRARSIFRRHCQSTSSATLGVTLTNAQQNGIVREVMQNRLLQAILGGLKYLYHAHRIMHRDIKPSNVVVNSQSQIKLCDFGVSSELENKVADTFVGNDVENCDNKKTVLAIPLAALVPFANPLADDKSQKKVLKSVPVECVRESTRALLPWVRLAPSSRPGRWCLGVGGHMQELRRVRSGAMDEKDGMVTLHDSVRPDEGLTATPLRRKLPEGWAEACKELAKLAQKLGLPSASIHGSSTQFTTALKHTVRPEEGLTATPLRRKLPEGWAEAYKEPAKLAQKLGQHVKAKVREALPTTIKNFTLTSKTAIVSGCVNVAAAPTIQADVPYVRPGEKRSPTSARFGNRQR</sequence>
<keyword evidence="3" id="KW-0547">Nucleotide-binding</keyword>
<dbReference type="EMBL" id="LT854253">
    <property type="protein sequence ID" value="SMR41392.1"/>
    <property type="molecule type" value="Genomic_DNA"/>
</dbReference>
<keyword evidence="2" id="KW-0808">Transferase</keyword>
<dbReference type="GO" id="GO:0005524">
    <property type="term" value="F:ATP binding"/>
    <property type="evidence" value="ECO:0007669"/>
    <property type="project" value="UniProtKB-KW"/>
</dbReference>
<evidence type="ECO:0000259" key="7">
    <source>
        <dbReference type="PROSITE" id="PS50011"/>
    </source>
</evidence>
<name>A0A2H1FJA3_ZYMTR</name>
<dbReference type="InterPro" id="IPR050915">
    <property type="entry name" value="MAP_kinase_kinase"/>
</dbReference>
<evidence type="ECO:0000313" key="9">
    <source>
        <dbReference type="Proteomes" id="UP000245764"/>
    </source>
</evidence>
<feature type="region of interest" description="Disordered" evidence="6">
    <location>
        <begin position="396"/>
        <end position="415"/>
    </location>
</feature>
<dbReference type="InterPro" id="IPR000719">
    <property type="entry name" value="Prot_kinase_dom"/>
</dbReference>
<dbReference type="GO" id="GO:0004712">
    <property type="term" value="F:protein serine/threonine/tyrosine kinase activity"/>
    <property type="evidence" value="ECO:0007669"/>
    <property type="project" value="UniProtKB-ARBA"/>
</dbReference>
<dbReference type="GO" id="GO:0004674">
    <property type="term" value="F:protein serine/threonine kinase activity"/>
    <property type="evidence" value="ECO:0007669"/>
    <property type="project" value="UniProtKB-KW"/>
</dbReference>
<feature type="domain" description="Protein kinase" evidence="7">
    <location>
        <begin position="1"/>
        <end position="282"/>
    </location>
</feature>
<reference evidence="9" key="1">
    <citation type="submission" date="2017-05" db="EMBL/GenBank/DDBJ databases">
        <authorList>
            <person name="Song R."/>
            <person name="Chenine A.L."/>
            <person name="Ruprecht R.M."/>
        </authorList>
    </citation>
    <scope>NUCLEOTIDE SEQUENCE [LARGE SCALE GENOMIC DNA]</scope>
</reference>
<dbReference type="PANTHER" id="PTHR47448">
    <property type="entry name" value="DUAL SPECIFICITY MITOGEN-ACTIVATED PROTEIN KINASE KINASE DSOR1-LIKE PROTEIN"/>
    <property type="match status" value="1"/>
</dbReference>
<dbReference type="GO" id="GO:0000165">
    <property type="term" value="P:MAPK cascade"/>
    <property type="evidence" value="ECO:0007669"/>
    <property type="project" value="UniProtKB-ARBA"/>
</dbReference>
<dbReference type="PROSITE" id="PS50011">
    <property type="entry name" value="PROTEIN_KINASE_DOM"/>
    <property type="match status" value="1"/>
</dbReference>
<organism evidence="8 9">
    <name type="scientific">Zymoseptoria tritici ST99CH_1E4</name>
    <dbReference type="NCBI Taxonomy" id="1276532"/>
    <lineage>
        <taxon>Eukaryota</taxon>
        <taxon>Fungi</taxon>
        <taxon>Dikarya</taxon>
        <taxon>Ascomycota</taxon>
        <taxon>Pezizomycotina</taxon>
        <taxon>Dothideomycetes</taxon>
        <taxon>Dothideomycetidae</taxon>
        <taxon>Mycosphaerellales</taxon>
        <taxon>Mycosphaerellaceae</taxon>
        <taxon>Zymoseptoria</taxon>
    </lineage>
</organism>
<gene>
    <name evidence="8" type="ORF">ZT1E4_G170</name>
</gene>